<evidence type="ECO:0000313" key="3">
    <source>
        <dbReference type="Proteomes" id="UP000829354"/>
    </source>
</evidence>
<sequence>MFQQNGASSDRTKHRESCKRKASSHLDSKREHRDEELVGNFQEDELFKICKIGIGKRSNSTSPAKTPTGKPKVRDSTLIKINAKVTNKEKEPVEEMEFEEAASENIRNEAVTMDKRQTL</sequence>
<protein>
    <submittedName>
        <fullName evidence="2">Uncharacterized protein</fullName>
    </submittedName>
</protein>
<accession>A0AAE9JHU3</accession>
<dbReference type="Proteomes" id="UP000829354">
    <property type="component" value="Chromosome IV"/>
</dbReference>
<feature type="compositionally biased region" description="Basic and acidic residues" evidence="1">
    <location>
        <begin position="24"/>
        <end position="35"/>
    </location>
</feature>
<reference evidence="2 3" key="1">
    <citation type="submission" date="2022-04" db="EMBL/GenBank/DDBJ databases">
        <title>Chromosome-level reference genomes for two strains of Caenorhabditis briggsae: an improved platform for comparative genomics.</title>
        <authorList>
            <person name="Stevens L."/>
            <person name="Andersen E."/>
        </authorList>
    </citation>
    <scope>NUCLEOTIDE SEQUENCE [LARGE SCALE GENOMIC DNA]</scope>
    <source>
        <strain evidence="2">VX34</strain>
        <tissue evidence="2">Whole-organism</tissue>
    </source>
</reference>
<dbReference type="AlphaFoldDB" id="A0AAE9JHU3"/>
<evidence type="ECO:0000313" key="2">
    <source>
        <dbReference type="EMBL" id="UMM30631.1"/>
    </source>
</evidence>
<feature type="region of interest" description="Disordered" evidence="1">
    <location>
        <begin position="87"/>
        <end position="119"/>
    </location>
</feature>
<keyword evidence="3" id="KW-1185">Reference proteome</keyword>
<gene>
    <name evidence="2" type="ORF">L5515_012429</name>
</gene>
<organism evidence="2 3">
    <name type="scientific">Caenorhabditis briggsae</name>
    <dbReference type="NCBI Taxonomy" id="6238"/>
    <lineage>
        <taxon>Eukaryota</taxon>
        <taxon>Metazoa</taxon>
        <taxon>Ecdysozoa</taxon>
        <taxon>Nematoda</taxon>
        <taxon>Chromadorea</taxon>
        <taxon>Rhabditida</taxon>
        <taxon>Rhabditina</taxon>
        <taxon>Rhabditomorpha</taxon>
        <taxon>Rhabditoidea</taxon>
        <taxon>Rhabditidae</taxon>
        <taxon>Peloderinae</taxon>
        <taxon>Caenorhabditis</taxon>
    </lineage>
</organism>
<dbReference type="EMBL" id="CP092623">
    <property type="protein sequence ID" value="UMM30631.1"/>
    <property type="molecule type" value="Genomic_DNA"/>
</dbReference>
<name>A0AAE9JHU3_CAEBR</name>
<feature type="region of interest" description="Disordered" evidence="1">
    <location>
        <begin position="1"/>
        <end position="35"/>
    </location>
</feature>
<evidence type="ECO:0000256" key="1">
    <source>
        <dbReference type="SAM" id="MobiDB-lite"/>
    </source>
</evidence>
<proteinExistence type="predicted"/>